<dbReference type="VEuPathDB" id="TriTrypDB:LpyrH10_10_2150"/>
<proteinExistence type="predicted"/>
<feature type="region of interest" description="Disordered" evidence="1">
    <location>
        <begin position="618"/>
        <end position="648"/>
    </location>
</feature>
<feature type="compositionally biased region" description="Basic and acidic residues" evidence="1">
    <location>
        <begin position="682"/>
        <end position="694"/>
    </location>
</feature>
<feature type="region of interest" description="Disordered" evidence="1">
    <location>
        <begin position="1076"/>
        <end position="1102"/>
    </location>
</feature>
<feature type="compositionally biased region" description="Polar residues" evidence="1">
    <location>
        <begin position="521"/>
        <end position="536"/>
    </location>
</feature>
<evidence type="ECO:0000313" key="3">
    <source>
        <dbReference type="Proteomes" id="UP000037923"/>
    </source>
</evidence>
<reference evidence="2 3" key="1">
    <citation type="submission" date="2015-07" db="EMBL/GenBank/DDBJ databases">
        <title>High-quality genome of monoxenous trypanosomatid Leptomonas pyrrhocoris.</title>
        <authorList>
            <person name="Flegontov P."/>
            <person name="Butenko A."/>
            <person name="Firsov S."/>
            <person name="Vlcek C."/>
            <person name="Logacheva M.D."/>
            <person name="Field M."/>
            <person name="Filatov D."/>
            <person name="Flegontova O."/>
            <person name="Gerasimov E."/>
            <person name="Jackson A.P."/>
            <person name="Kelly S."/>
            <person name="Opperdoes F."/>
            <person name="O'Reilly A."/>
            <person name="Votypka J."/>
            <person name="Yurchenko V."/>
            <person name="Lukes J."/>
        </authorList>
    </citation>
    <scope>NUCLEOTIDE SEQUENCE [LARGE SCALE GENOMIC DNA]</scope>
    <source>
        <strain evidence="2">H10</strain>
    </source>
</reference>
<evidence type="ECO:0000256" key="1">
    <source>
        <dbReference type="SAM" id="MobiDB-lite"/>
    </source>
</evidence>
<sequence>MRGTSAAQRMQSANYSARKPKSAAAITRNNANTVSPSAGPVSRQPSSSPPPASAPSTPVDSPLYYVVGNAVVNPLLTVSASVQGQLRGVTTLASLPDAMRRPGIGPQLHNTHTTSTTTTTTTAQTSTPAAAAPFEGPEEDSDAVVYVESIRDGRATVGDNAPSMQQTRAGSLVTLRQLYGTTADDVIEMAQTNPRTGLLEPPRMQHHTAQELLPELASTAAQLKAMSNARRRIDWDVSIPTAATLPPPAITFTAANGNPVVTLTSIVFAVDTSTLVMQRDYAAEKAMNATATAAASRVSILSEAGGSVTMAATPSATATTEILASANNTAAAATRTNGTKASLLQEEEKVGLDVSREDRIGSSGLFRIRRLVGLRHGLGEMVGLDRVLEYEVVTTSPKLFLMQPCIDASSGDLLMELNTSLQGTAKLVITGVDCCSVDDKTGSVQKSSNVLACYITLRHNTAAATAAAALRSRSLVNSSVGNASQYTCVPSAATRLPRAGPNNRNLTNSNSGNARTDGVLTESNSTSRNNTANDSPGGSDGFSLSLAHFSQESGVAERSVTGNGSLPRDATGGGGAAAGGGANGRHNLDVQSVVARKAAAHTDLGGVNGSSVISGAYSSARRSSSNQSGGASRPHRKSASTRKAGGEASASRYLFTLTNPHDLRYAHYTEAVRLARLQQYARQHDKERQEEVQQRRSAQSPAALKSVGSPSFTNVHNINNSNSNNNNGCLRHQVSLHNAVSNDIWSDEDDKDTSRELSEENRIHALESTATTEIPTDAADKQLVHHQSTMDISELEEDFDQSKPLAMPIVTGMMSQELNNGSGNGGVQRQPSTQRLRSESCNSIASIGGEDGRDSAVVRELRRSRLPSTLFCMNTMQSPVSYLRLTVWQDRLLLLFTEDDKELLSSDQRARFKREARLELTEGSLVGMLSSTFAWSANPSSSIGGRRQSMHGRRSSSVFNPRNINSVAGGGGVSVESAPSNVGFSTLANKSSGMSGPTSGSGSTSGLAGSSEKQFTLIRRLILCLALEEERSSVQLYADVVQLCSHLCHNALLQTMTLTRGTRDGLQQAAAAVLGSSPPAPSANGGNAASAQPPWEGSSTLSASDRDSLQLLSDTLALALTVSLLIGAYGNAVEYAVQRVHALCLLEGDTTAVVNSAQRDLVEAYLFYGDYDTAVTIAEDVVMLTEQLCAVAPDAYELGEAQALCTLACVGAGRRDRLAHYITRLEVKVMPLDDGSSGALAVPLPLLQAQLRLVLSFAKMNVVRATAGTTASDVVPLVREAVRLLRGDGDLQEMEPSFSTVFPSQARPMTTLESSNTNIPLSMCGWVPSGVNGGSTAGSQPTNHVAADGDDSDAAVQKMMAAQKRLRWNLLSFAGALLVESEEAEEGIEVMESTVKELVLGQHRYIERTHRASMAAMLWVGLVLSKAWAQPTSKEDFVPMLKEVTNRVVRIKGPLHPLAAAANMQYVNVAHYSLGNRQAFSVAARSLSVLESAVSPQSHYLLMAHYVFGSMAESQQRWRPALEHLSAAYAIAQANHLSELDLLDFDSRFLGALLSCPPTAIVDVDTTALRGHVERRLSKVQQSAGLHSEALVEPLWNMAEVHYMFKQTASAVECLQKAERLLDRRGVLLAFADLLRPADLLRFEQHETAAAESTSTLQLLQQRDAVVQSSFDSVHQALRLATSLYMIGAVLESQARTTEAQRKYEQCIAIFEALHLDSDTLSAARVMMTLGKLLYTTAQCSDALVWARKAELLLHVHYRKQWPLELAGAEKLVAVVERRLCEDEGTYVVQSDVPAQDRLPRLL</sequence>
<feature type="compositionally biased region" description="Low complexity" evidence="1">
    <location>
        <begin position="1082"/>
        <end position="1094"/>
    </location>
</feature>
<dbReference type="SMART" id="SM00028">
    <property type="entry name" value="TPR"/>
    <property type="match status" value="3"/>
</dbReference>
<feature type="region of interest" description="Disordered" evidence="1">
    <location>
        <begin position="816"/>
        <end position="838"/>
    </location>
</feature>
<feature type="region of interest" description="Disordered" evidence="1">
    <location>
        <begin position="988"/>
        <end position="1009"/>
    </location>
</feature>
<dbReference type="InterPro" id="IPR019734">
    <property type="entry name" value="TPR_rpt"/>
</dbReference>
<feature type="region of interest" description="Disordered" evidence="1">
    <location>
        <begin position="937"/>
        <end position="962"/>
    </location>
</feature>
<name>A0A0M9G0C9_LEPPY</name>
<accession>A0A0M9G0C9</accession>
<evidence type="ECO:0000313" key="2">
    <source>
        <dbReference type="EMBL" id="KPA79663.1"/>
    </source>
</evidence>
<feature type="region of interest" description="Disordered" evidence="1">
    <location>
        <begin position="1"/>
        <end position="58"/>
    </location>
</feature>
<dbReference type="GeneID" id="26905736"/>
<dbReference type="Gene3D" id="1.25.40.10">
    <property type="entry name" value="Tetratricopeptide repeat domain"/>
    <property type="match status" value="1"/>
</dbReference>
<feature type="compositionally biased region" description="Low complexity" evidence="1">
    <location>
        <begin position="502"/>
        <end position="513"/>
    </location>
</feature>
<feature type="region of interest" description="Disordered" evidence="1">
    <location>
        <begin position="681"/>
        <end position="730"/>
    </location>
</feature>
<keyword evidence="3" id="KW-1185">Reference proteome</keyword>
<feature type="region of interest" description="Disordered" evidence="1">
    <location>
        <begin position="97"/>
        <end position="140"/>
    </location>
</feature>
<feature type="compositionally biased region" description="Low complexity" evidence="1">
    <location>
        <begin position="717"/>
        <end position="727"/>
    </location>
</feature>
<feature type="compositionally biased region" description="Low complexity" evidence="1">
    <location>
        <begin position="618"/>
        <end position="632"/>
    </location>
</feature>
<dbReference type="RefSeq" id="XP_015658102.1">
    <property type="nucleotide sequence ID" value="XM_015803460.1"/>
</dbReference>
<dbReference type="EMBL" id="LGTL01000010">
    <property type="protein sequence ID" value="KPA79663.1"/>
    <property type="molecule type" value="Genomic_DNA"/>
</dbReference>
<dbReference type="InterPro" id="IPR011990">
    <property type="entry name" value="TPR-like_helical_dom_sf"/>
</dbReference>
<feature type="compositionally biased region" description="Low complexity" evidence="1">
    <location>
        <begin position="111"/>
        <end position="135"/>
    </location>
</feature>
<organism evidence="2 3">
    <name type="scientific">Leptomonas pyrrhocoris</name>
    <name type="common">Firebug parasite</name>
    <dbReference type="NCBI Taxonomy" id="157538"/>
    <lineage>
        <taxon>Eukaryota</taxon>
        <taxon>Discoba</taxon>
        <taxon>Euglenozoa</taxon>
        <taxon>Kinetoplastea</taxon>
        <taxon>Metakinetoplastina</taxon>
        <taxon>Trypanosomatida</taxon>
        <taxon>Trypanosomatidae</taxon>
        <taxon>Leishmaniinae</taxon>
        <taxon>Leptomonas</taxon>
    </lineage>
</organism>
<feature type="compositionally biased region" description="Low complexity" evidence="1">
    <location>
        <begin position="991"/>
        <end position="1009"/>
    </location>
</feature>
<dbReference type="OMA" id="AQKRLRW"/>
<gene>
    <name evidence="2" type="ORF">ABB37_05446</name>
</gene>
<dbReference type="Proteomes" id="UP000037923">
    <property type="component" value="Unassembled WGS sequence"/>
</dbReference>
<dbReference type="SUPFAM" id="SSF48452">
    <property type="entry name" value="TPR-like"/>
    <property type="match status" value="1"/>
</dbReference>
<feature type="compositionally biased region" description="Polar residues" evidence="1">
    <location>
        <begin position="27"/>
        <end position="36"/>
    </location>
</feature>
<feature type="region of interest" description="Disordered" evidence="1">
    <location>
        <begin position="494"/>
        <end position="584"/>
    </location>
</feature>
<dbReference type="OrthoDB" id="273184at2759"/>
<comment type="caution">
    <text evidence="2">The sequence shown here is derived from an EMBL/GenBank/DDBJ whole genome shotgun (WGS) entry which is preliminary data.</text>
</comment>
<feature type="compositionally biased region" description="Polar residues" evidence="1">
    <location>
        <begin position="1"/>
        <end position="15"/>
    </location>
</feature>
<protein>
    <submittedName>
        <fullName evidence="2">Uncharacterized protein</fullName>
    </submittedName>
</protein>
<feature type="compositionally biased region" description="Gly residues" evidence="1">
    <location>
        <begin position="571"/>
        <end position="583"/>
    </location>
</feature>